<dbReference type="Pfam" id="PF01529">
    <property type="entry name" value="DHHC"/>
    <property type="match status" value="1"/>
</dbReference>
<feature type="transmembrane region" description="Helical" evidence="10">
    <location>
        <begin position="187"/>
        <end position="208"/>
    </location>
</feature>
<keyword evidence="3 10" id="KW-0812">Transmembrane</keyword>
<comment type="domain">
    <text evidence="10">The DHHC domain is required for palmitoyltransferase activity.</text>
</comment>
<dbReference type="AlphaFoldDB" id="A0A834VCW3"/>
<evidence type="ECO:0000313" key="13">
    <source>
        <dbReference type="EMBL" id="KAF7490634.1"/>
    </source>
</evidence>
<evidence type="ECO:0000256" key="8">
    <source>
        <dbReference type="ARBA" id="ARBA00023315"/>
    </source>
</evidence>
<keyword evidence="5 10" id="KW-0472">Membrane</keyword>
<dbReference type="GO" id="GO:0005783">
    <property type="term" value="C:endoplasmic reticulum"/>
    <property type="evidence" value="ECO:0007669"/>
    <property type="project" value="TreeGrafter"/>
</dbReference>
<feature type="transmembrane region" description="Helical" evidence="10">
    <location>
        <begin position="161"/>
        <end position="181"/>
    </location>
</feature>
<organism evidence="13">
    <name type="scientific">Sarcoptes scabiei</name>
    <name type="common">Itch mite</name>
    <name type="synonym">Acarus scabiei</name>
    <dbReference type="NCBI Taxonomy" id="52283"/>
    <lineage>
        <taxon>Eukaryota</taxon>
        <taxon>Metazoa</taxon>
        <taxon>Ecdysozoa</taxon>
        <taxon>Arthropoda</taxon>
        <taxon>Chelicerata</taxon>
        <taxon>Arachnida</taxon>
        <taxon>Acari</taxon>
        <taxon>Acariformes</taxon>
        <taxon>Sarcoptiformes</taxon>
        <taxon>Astigmata</taxon>
        <taxon>Psoroptidia</taxon>
        <taxon>Sarcoptoidea</taxon>
        <taxon>Sarcoptidae</taxon>
        <taxon>Sarcoptinae</taxon>
        <taxon>Sarcoptes</taxon>
    </lineage>
</organism>
<evidence type="ECO:0000256" key="11">
    <source>
        <dbReference type="SAM" id="MobiDB-lite"/>
    </source>
</evidence>
<dbReference type="OrthoDB" id="4096362at2759"/>
<dbReference type="GO" id="GO:0006612">
    <property type="term" value="P:protein targeting to membrane"/>
    <property type="evidence" value="ECO:0007669"/>
    <property type="project" value="TreeGrafter"/>
</dbReference>
<feature type="region of interest" description="Disordered" evidence="11">
    <location>
        <begin position="1"/>
        <end position="47"/>
    </location>
</feature>
<evidence type="ECO:0000256" key="5">
    <source>
        <dbReference type="ARBA" id="ARBA00023136"/>
    </source>
</evidence>
<feature type="domain" description="Palmitoyltransferase DHHC" evidence="12">
    <location>
        <begin position="262"/>
        <end position="333"/>
    </location>
</feature>
<accession>A0A834VCW3</accession>
<evidence type="ECO:0000256" key="7">
    <source>
        <dbReference type="ARBA" id="ARBA00023288"/>
    </source>
</evidence>
<keyword evidence="15" id="KW-1185">Reference proteome</keyword>
<dbReference type="GO" id="GO:0005794">
    <property type="term" value="C:Golgi apparatus"/>
    <property type="evidence" value="ECO:0007669"/>
    <property type="project" value="TreeGrafter"/>
</dbReference>
<proteinExistence type="inferred from homology"/>
<keyword evidence="4 10" id="KW-1133">Transmembrane helix</keyword>
<evidence type="ECO:0000259" key="12">
    <source>
        <dbReference type="Pfam" id="PF01529"/>
    </source>
</evidence>
<dbReference type="InterPro" id="IPR001594">
    <property type="entry name" value="Palmitoyltrfase_DHHC"/>
</dbReference>
<dbReference type="PANTHER" id="PTHR22883:SF43">
    <property type="entry name" value="PALMITOYLTRANSFERASE APP"/>
    <property type="match status" value="1"/>
</dbReference>
<reference evidence="15" key="1">
    <citation type="journal article" date="2020" name="PLoS Negl. Trop. Dis.">
        <title>High-quality nuclear genome for Sarcoptes scabiei-A critical resource for a neglected parasite.</title>
        <authorList>
            <person name="Korhonen P.K."/>
            <person name="Gasser R.B."/>
            <person name="Ma G."/>
            <person name="Wang T."/>
            <person name="Stroehlein A.J."/>
            <person name="Young N.D."/>
            <person name="Ang C.S."/>
            <person name="Fernando D.D."/>
            <person name="Lu H.C."/>
            <person name="Taylor S."/>
            <person name="Reynolds S.L."/>
            <person name="Mofiz E."/>
            <person name="Najaraj S.H."/>
            <person name="Gowda H."/>
            <person name="Madugundu A."/>
            <person name="Renuse S."/>
            <person name="Holt D."/>
            <person name="Pandey A."/>
            <person name="Papenfuss A.T."/>
            <person name="Fischer K."/>
        </authorList>
    </citation>
    <scope>NUCLEOTIDE SEQUENCE [LARGE SCALE GENOMIC DNA]</scope>
</reference>
<feature type="transmembrane region" description="Helical" evidence="10">
    <location>
        <begin position="310"/>
        <end position="334"/>
    </location>
</feature>
<dbReference type="EnsemblMetazoa" id="SSS_7209s_mrna">
    <property type="protein sequence ID" value="KAF7490634.1"/>
    <property type="gene ID" value="SSS_7209"/>
</dbReference>
<name>A0A834VCW3_SARSC</name>
<evidence type="ECO:0000313" key="15">
    <source>
        <dbReference type="Proteomes" id="UP000070412"/>
    </source>
</evidence>
<dbReference type="Proteomes" id="UP000070412">
    <property type="component" value="Unassembled WGS sequence"/>
</dbReference>
<keyword evidence="6" id="KW-0564">Palmitate</keyword>
<reference evidence="13" key="2">
    <citation type="submission" date="2020-01" db="EMBL/GenBank/DDBJ databases">
        <authorList>
            <person name="Korhonen P.K.K."/>
            <person name="Guangxu M.G."/>
            <person name="Wang T.W."/>
            <person name="Stroehlein A.J.S."/>
            <person name="Young N.D."/>
            <person name="Ang C.-S.A."/>
            <person name="Fernando D.W.F."/>
            <person name="Lu H.L."/>
            <person name="Taylor S.T."/>
            <person name="Ehtesham M.E.M."/>
            <person name="Najaraj S.H.N."/>
            <person name="Harsha G.H.G."/>
            <person name="Madugundu A.M."/>
            <person name="Renuse S.R."/>
            <person name="Holt D.H."/>
            <person name="Pandey A.P."/>
            <person name="Papenfuss A.P."/>
            <person name="Gasser R.B.G."/>
            <person name="Fischer K.F."/>
        </authorList>
    </citation>
    <scope>NUCLEOTIDE SEQUENCE</scope>
    <source>
        <strain evidence="13">SSS_KF_BRIS2020</strain>
    </source>
</reference>
<comment type="catalytic activity">
    <reaction evidence="9 10">
        <text>L-cysteinyl-[protein] + hexadecanoyl-CoA = S-hexadecanoyl-L-cysteinyl-[protein] + CoA</text>
        <dbReference type="Rhea" id="RHEA:36683"/>
        <dbReference type="Rhea" id="RHEA-COMP:10131"/>
        <dbReference type="Rhea" id="RHEA-COMP:11032"/>
        <dbReference type="ChEBI" id="CHEBI:29950"/>
        <dbReference type="ChEBI" id="CHEBI:57287"/>
        <dbReference type="ChEBI" id="CHEBI:57379"/>
        <dbReference type="ChEBI" id="CHEBI:74151"/>
        <dbReference type="EC" id="2.3.1.225"/>
    </reaction>
</comment>
<comment type="similarity">
    <text evidence="10">Belongs to the DHHC palmitoyltransferase family.</text>
</comment>
<gene>
    <name evidence="13" type="ORF">SSS_7209</name>
</gene>
<dbReference type="InterPro" id="IPR039859">
    <property type="entry name" value="PFA4/ZDH16/20/ERF2-like"/>
</dbReference>
<keyword evidence="7" id="KW-0449">Lipoprotein</keyword>
<dbReference type="GO" id="GO:0019706">
    <property type="term" value="F:protein-cysteine S-palmitoyltransferase activity"/>
    <property type="evidence" value="ECO:0007669"/>
    <property type="project" value="UniProtKB-EC"/>
</dbReference>
<evidence type="ECO:0000256" key="3">
    <source>
        <dbReference type="ARBA" id="ARBA00022692"/>
    </source>
</evidence>
<dbReference type="PROSITE" id="PS50216">
    <property type="entry name" value="DHHC"/>
    <property type="match status" value="1"/>
</dbReference>
<keyword evidence="2 10" id="KW-0808">Transferase</keyword>
<dbReference type="PANTHER" id="PTHR22883">
    <property type="entry name" value="ZINC FINGER DHHC DOMAIN CONTAINING PROTEIN"/>
    <property type="match status" value="1"/>
</dbReference>
<evidence type="ECO:0000256" key="9">
    <source>
        <dbReference type="ARBA" id="ARBA00048048"/>
    </source>
</evidence>
<evidence type="ECO:0000313" key="14">
    <source>
        <dbReference type="EnsemblMetazoa" id="KAF7490634.1"/>
    </source>
</evidence>
<dbReference type="EMBL" id="WVUK01000062">
    <property type="protein sequence ID" value="KAF7490634.1"/>
    <property type="molecule type" value="Genomic_DNA"/>
</dbReference>
<reference evidence="14" key="3">
    <citation type="submission" date="2022-06" db="UniProtKB">
        <authorList>
            <consortium name="EnsemblMetazoa"/>
        </authorList>
    </citation>
    <scope>IDENTIFICATION</scope>
</reference>
<dbReference type="EC" id="2.3.1.225" evidence="10"/>
<evidence type="ECO:0000256" key="1">
    <source>
        <dbReference type="ARBA" id="ARBA00004127"/>
    </source>
</evidence>
<keyword evidence="8 10" id="KW-0012">Acyltransferase</keyword>
<feature type="compositionally biased region" description="Basic and acidic residues" evidence="11">
    <location>
        <begin position="1"/>
        <end position="12"/>
    </location>
</feature>
<evidence type="ECO:0000256" key="2">
    <source>
        <dbReference type="ARBA" id="ARBA00022679"/>
    </source>
</evidence>
<feature type="compositionally biased region" description="Basic and acidic residues" evidence="11">
    <location>
        <begin position="37"/>
        <end position="47"/>
    </location>
</feature>
<evidence type="ECO:0000256" key="4">
    <source>
        <dbReference type="ARBA" id="ARBA00022989"/>
    </source>
</evidence>
<evidence type="ECO:0000256" key="10">
    <source>
        <dbReference type="RuleBase" id="RU079119"/>
    </source>
</evidence>
<evidence type="ECO:0000256" key="6">
    <source>
        <dbReference type="ARBA" id="ARBA00023139"/>
    </source>
</evidence>
<sequence>MIIKNKYKDRNNVKHNNNNNHHHHHHRNLTNNQFKNKNKEKIKRDQSLRADNTLKRNCLASNLRIVSANVERKFDPKQMIPMQEKQHSKPIETGGCCYCCFSCYKCETPYKTSSWVRFKSMTDCYCYDRCKRVPRNPLLIQTSPSVSSSTLGQETVSKRSYLYLNWFIIFLIDLLFLIIFTENLLKHFHWIILFIGQFLFLLSLLYLLSASCTDPGISPFASDSEALDAQKELIRAWHFSVHPQKDLASKQLKVIKVNGQPYELKYCYSCRFFRTPRSSHCSYCDRCIERFDHHCPWIGNCVGKRNYRSFFMYLLALSFYFVYISSCALTSIVLSNLFV</sequence>
<comment type="subcellular location">
    <subcellularLocation>
        <location evidence="1">Endomembrane system</location>
        <topology evidence="1">Multi-pass membrane protein</topology>
    </subcellularLocation>
</comment>
<protein>
    <recommendedName>
        <fullName evidence="10">Palmitoyltransferase</fullName>
        <ecNumber evidence="10">2.3.1.225</ecNumber>
    </recommendedName>
</protein>